<accession>A0AA85JVD9</accession>
<dbReference type="AlphaFoldDB" id="A0AA85JVD9"/>
<evidence type="ECO:0000313" key="2">
    <source>
        <dbReference type="WBParaSite" id="TREG1_59810.1"/>
    </source>
</evidence>
<proteinExistence type="predicted"/>
<reference evidence="2" key="2">
    <citation type="submission" date="2023-11" db="UniProtKB">
        <authorList>
            <consortium name="WormBaseParasite"/>
        </authorList>
    </citation>
    <scope>IDENTIFICATION</scope>
</reference>
<evidence type="ECO:0000313" key="1">
    <source>
        <dbReference type="Proteomes" id="UP000050795"/>
    </source>
</evidence>
<keyword evidence="1" id="KW-1185">Reference proteome</keyword>
<organism evidence="1 2">
    <name type="scientific">Trichobilharzia regenti</name>
    <name type="common">Nasal bird schistosome</name>
    <dbReference type="NCBI Taxonomy" id="157069"/>
    <lineage>
        <taxon>Eukaryota</taxon>
        <taxon>Metazoa</taxon>
        <taxon>Spiralia</taxon>
        <taxon>Lophotrochozoa</taxon>
        <taxon>Platyhelminthes</taxon>
        <taxon>Trematoda</taxon>
        <taxon>Digenea</taxon>
        <taxon>Strigeidida</taxon>
        <taxon>Schistosomatoidea</taxon>
        <taxon>Schistosomatidae</taxon>
        <taxon>Trichobilharzia</taxon>
    </lineage>
</organism>
<sequence>MREQLIKMEELMHIHRLRLLSAEHTSTRESSAKPFKSRILKKHLMSMTSNVHYYKGNDYGPSVGIILQKMGNRVMKILDIKDHSVHNRHLDKLTINEVGRSNYYFNDSVTNPDFVDNSEIGADNTDGNNITESVRRSQLLASKPRHRYKYSRRYSTCGGCGD</sequence>
<name>A0AA85JVD9_TRIRE</name>
<protein>
    <submittedName>
        <fullName evidence="2">Uncharacterized protein</fullName>
    </submittedName>
</protein>
<reference evidence="1" key="1">
    <citation type="submission" date="2022-06" db="EMBL/GenBank/DDBJ databases">
        <authorList>
            <person name="Berger JAMES D."/>
            <person name="Berger JAMES D."/>
        </authorList>
    </citation>
    <scope>NUCLEOTIDE SEQUENCE [LARGE SCALE GENOMIC DNA]</scope>
</reference>
<dbReference type="Proteomes" id="UP000050795">
    <property type="component" value="Unassembled WGS sequence"/>
</dbReference>
<dbReference type="WBParaSite" id="TREG1_59810.1">
    <property type="protein sequence ID" value="TREG1_59810.1"/>
    <property type="gene ID" value="TREG1_59810"/>
</dbReference>